<dbReference type="InterPro" id="IPR008322">
    <property type="entry name" value="UPF0261"/>
</dbReference>
<gene>
    <name evidence="3" type="ORF">DES53_10310</name>
</gene>
<dbReference type="Pfam" id="PF06792">
    <property type="entry name" value="UPF0261"/>
    <property type="match status" value="1"/>
</dbReference>
<accession>A0A366HNE1</accession>
<reference evidence="3 4" key="1">
    <citation type="submission" date="2018-06" db="EMBL/GenBank/DDBJ databases">
        <title>Genomic Encyclopedia of Type Strains, Phase IV (KMG-IV): sequencing the most valuable type-strain genomes for metagenomic binning, comparative biology and taxonomic classification.</title>
        <authorList>
            <person name="Goeker M."/>
        </authorList>
    </citation>
    <scope>NUCLEOTIDE SEQUENCE [LARGE SCALE GENOMIC DNA]</scope>
    <source>
        <strain evidence="3 4">DSM 25532</strain>
    </source>
</reference>
<feature type="domain" description="UPF0261" evidence="2">
    <location>
        <begin position="187"/>
        <end position="401"/>
    </location>
</feature>
<comment type="caution">
    <text evidence="3">The sequence shown here is derived from an EMBL/GenBank/DDBJ whole genome shotgun (WGS) entry which is preliminary data.</text>
</comment>
<dbReference type="InterPro" id="IPR051353">
    <property type="entry name" value="Tobamovirus_resist_UPF0261"/>
</dbReference>
<dbReference type="CDD" id="cd15488">
    <property type="entry name" value="Tm-1-like"/>
    <property type="match status" value="1"/>
</dbReference>
<dbReference type="InterPro" id="IPR044122">
    <property type="entry name" value="UPF0261_N"/>
</dbReference>
<feature type="domain" description="UPF0261" evidence="1">
    <location>
        <begin position="3"/>
        <end position="176"/>
    </location>
</feature>
<proteinExistence type="predicted"/>
<protein>
    <submittedName>
        <fullName evidence="3">Uncharacterized protein (UPF0261 family)</fullName>
    </submittedName>
</protein>
<sequence length="409" mass="42759">MPIIAVLGTLDTKGAEHAFIAEAIRARGHEALLIHVGCLEEPSITPDVPVEEVAAASGEDWKGIFAKKDRGESVALMARASAAYVARLAEQEKIHGIISLGGGGGTAIATAAMRALPVGFPKLMVTTLASGNTAPYVGTKDIVMMPAIVDVSGINRISRTIFENAAGAICGMVEEAAARLARPAEDRPLIVASMFGNTTACVDKAKTLLEQSGYEVLVFHATGTGGRTLESLVESGMVAGVLDITTTEWADELAGGILSAGPTRLEAAGRADVSAVVTPGCLDMVNFGEPHTVPAKYAGRTFYHHNPQVTLMRTNADECAELGRILAEKVNAYTAPVSVLLPKKAISIISAEGKPFYDPAADEALFSSIKKHLRAGIPLMEFELEINDPAFAAACATALLENIAAHHAP</sequence>
<dbReference type="InterPro" id="IPR056778">
    <property type="entry name" value="UPF0261_C"/>
</dbReference>
<dbReference type="AlphaFoldDB" id="A0A366HNE1"/>
<evidence type="ECO:0000259" key="1">
    <source>
        <dbReference type="Pfam" id="PF06792"/>
    </source>
</evidence>
<dbReference type="OrthoDB" id="9776369at2"/>
<evidence type="ECO:0000313" key="3">
    <source>
        <dbReference type="EMBL" id="RBP45015.1"/>
    </source>
</evidence>
<dbReference type="Pfam" id="PF23189">
    <property type="entry name" value="UPF0261_C"/>
    <property type="match status" value="1"/>
</dbReference>
<dbReference type="PIRSF" id="PIRSF033271">
    <property type="entry name" value="UCP033271"/>
    <property type="match status" value="1"/>
</dbReference>
<dbReference type="PANTHER" id="PTHR31862">
    <property type="entry name" value="UPF0261 DOMAIN PROTEIN (AFU_ORTHOLOGUE AFUA_1G10120)"/>
    <property type="match status" value="1"/>
</dbReference>
<name>A0A366HNE1_9BACT</name>
<evidence type="ECO:0000259" key="2">
    <source>
        <dbReference type="Pfam" id="PF23189"/>
    </source>
</evidence>
<dbReference type="RefSeq" id="WP_113958162.1">
    <property type="nucleotide sequence ID" value="NZ_QNRR01000003.1"/>
</dbReference>
<dbReference type="EMBL" id="QNRR01000003">
    <property type="protein sequence ID" value="RBP45015.1"/>
    <property type="molecule type" value="Genomic_DNA"/>
</dbReference>
<dbReference type="Gene3D" id="3.40.50.12030">
    <property type="entry name" value="Uncharacterised protein family UPF0261, NC domain"/>
    <property type="match status" value="1"/>
</dbReference>
<organism evidence="3 4">
    <name type="scientific">Roseimicrobium gellanilyticum</name>
    <dbReference type="NCBI Taxonomy" id="748857"/>
    <lineage>
        <taxon>Bacteria</taxon>
        <taxon>Pseudomonadati</taxon>
        <taxon>Verrucomicrobiota</taxon>
        <taxon>Verrucomicrobiia</taxon>
        <taxon>Verrucomicrobiales</taxon>
        <taxon>Verrucomicrobiaceae</taxon>
        <taxon>Roseimicrobium</taxon>
    </lineage>
</organism>
<dbReference type="Gene3D" id="3.40.50.12020">
    <property type="entry name" value="Uncharacterised protein family UPF0261, NN domain"/>
    <property type="match status" value="1"/>
</dbReference>
<evidence type="ECO:0000313" key="4">
    <source>
        <dbReference type="Proteomes" id="UP000253426"/>
    </source>
</evidence>
<dbReference type="Proteomes" id="UP000253426">
    <property type="component" value="Unassembled WGS sequence"/>
</dbReference>
<dbReference type="NCBIfam" id="NF002674">
    <property type="entry name" value="PRK02399.1-2"/>
    <property type="match status" value="1"/>
</dbReference>
<keyword evidence="4" id="KW-1185">Reference proteome</keyword>
<dbReference type="PANTHER" id="PTHR31862:SF1">
    <property type="entry name" value="UPF0261 DOMAIN PROTEIN (AFU_ORTHOLOGUE AFUA_1G10120)"/>
    <property type="match status" value="1"/>
</dbReference>